<gene>
    <name evidence="2" type="ORF">ASPWEDRAFT_171964</name>
</gene>
<dbReference type="EMBL" id="KV878212">
    <property type="protein sequence ID" value="OJJ35135.1"/>
    <property type="molecule type" value="Genomic_DNA"/>
</dbReference>
<name>A0A1L9RJP0_ASPWE</name>
<dbReference type="GeneID" id="63746716"/>
<accession>A0A1L9RJP0</accession>
<sequence>MILRMRALPTLLVDSARLPASAFNTKAEFLSWLAPGYSLCDSLIYRPESQDSVFRQYPVYARIVPIFAPAPCWSYPYRTNTEASPELTNPRLSGGPESVNHNR</sequence>
<keyword evidence="3" id="KW-1185">Reference proteome</keyword>
<feature type="compositionally biased region" description="Polar residues" evidence="1">
    <location>
        <begin position="82"/>
        <end position="91"/>
    </location>
</feature>
<dbReference type="Proteomes" id="UP000184383">
    <property type="component" value="Unassembled WGS sequence"/>
</dbReference>
<dbReference type="RefSeq" id="XP_040688811.1">
    <property type="nucleotide sequence ID" value="XM_040830868.1"/>
</dbReference>
<protein>
    <submittedName>
        <fullName evidence="2">Uncharacterized protein</fullName>
    </submittedName>
</protein>
<organism evidence="2 3">
    <name type="scientific">Aspergillus wentii DTO 134E9</name>
    <dbReference type="NCBI Taxonomy" id="1073089"/>
    <lineage>
        <taxon>Eukaryota</taxon>
        <taxon>Fungi</taxon>
        <taxon>Dikarya</taxon>
        <taxon>Ascomycota</taxon>
        <taxon>Pezizomycotina</taxon>
        <taxon>Eurotiomycetes</taxon>
        <taxon>Eurotiomycetidae</taxon>
        <taxon>Eurotiales</taxon>
        <taxon>Aspergillaceae</taxon>
        <taxon>Aspergillus</taxon>
        <taxon>Aspergillus subgen. Cremei</taxon>
    </lineage>
</organism>
<dbReference type="VEuPathDB" id="FungiDB:ASPWEDRAFT_171964"/>
<feature type="region of interest" description="Disordered" evidence="1">
    <location>
        <begin position="82"/>
        <end position="103"/>
    </location>
</feature>
<evidence type="ECO:0000313" key="3">
    <source>
        <dbReference type="Proteomes" id="UP000184383"/>
    </source>
</evidence>
<evidence type="ECO:0000313" key="2">
    <source>
        <dbReference type="EMBL" id="OJJ35135.1"/>
    </source>
</evidence>
<evidence type="ECO:0000256" key="1">
    <source>
        <dbReference type="SAM" id="MobiDB-lite"/>
    </source>
</evidence>
<dbReference type="AlphaFoldDB" id="A0A1L9RJP0"/>
<proteinExistence type="predicted"/>
<reference evidence="3" key="1">
    <citation type="journal article" date="2017" name="Genome Biol.">
        <title>Comparative genomics reveals high biological diversity and specific adaptations in the industrially and medically important fungal genus Aspergillus.</title>
        <authorList>
            <person name="de Vries R.P."/>
            <person name="Riley R."/>
            <person name="Wiebenga A."/>
            <person name="Aguilar-Osorio G."/>
            <person name="Amillis S."/>
            <person name="Uchima C.A."/>
            <person name="Anderluh G."/>
            <person name="Asadollahi M."/>
            <person name="Askin M."/>
            <person name="Barry K."/>
            <person name="Battaglia E."/>
            <person name="Bayram O."/>
            <person name="Benocci T."/>
            <person name="Braus-Stromeyer S.A."/>
            <person name="Caldana C."/>
            <person name="Canovas D."/>
            <person name="Cerqueira G.C."/>
            <person name="Chen F."/>
            <person name="Chen W."/>
            <person name="Choi C."/>
            <person name="Clum A."/>
            <person name="Dos Santos R.A."/>
            <person name="Damasio A.R."/>
            <person name="Diallinas G."/>
            <person name="Emri T."/>
            <person name="Fekete E."/>
            <person name="Flipphi M."/>
            <person name="Freyberg S."/>
            <person name="Gallo A."/>
            <person name="Gournas C."/>
            <person name="Habgood R."/>
            <person name="Hainaut M."/>
            <person name="Harispe M.L."/>
            <person name="Henrissat B."/>
            <person name="Hilden K.S."/>
            <person name="Hope R."/>
            <person name="Hossain A."/>
            <person name="Karabika E."/>
            <person name="Karaffa L."/>
            <person name="Karanyi Z."/>
            <person name="Krasevec N."/>
            <person name="Kuo A."/>
            <person name="Kusch H."/>
            <person name="LaButti K."/>
            <person name="Lagendijk E.L."/>
            <person name="Lapidus A."/>
            <person name="Levasseur A."/>
            <person name="Lindquist E."/>
            <person name="Lipzen A."/>
            <person name="Logrieco A.F."/>
            <person name="MacCabe A."/>
            <person name="Maekelae M.R."/>
            <person name="Malavazi I."/>
            <person name="Melin P."/>
            <person name="Meyer V."/>
            <person name="Mielnichuk N."/>
            <person name="Miskei M."/>
            <person name="Molnar A.P."/>
            <person name="Mule G."/>
            <person name="Ngan C.Y."/>
            <person name="Orejas M."/>
            <person name="Orosz E."/>
            <person name="Ouedraogo J.P."/>
            <person name="Overkamp K.M."/>
            <person name="Park H.-S."/>
            <person name="Perrone G."/>
            <person name="Piumi F."/>
            <person name="Punt P.J."/>
            <person name="Ram A.F."/>
            <person name="Ramon A."/>
            <person name="Rauscher S."/>
            <person name="Record E."/>
            <person name="Riano-Pachon D.M."/>
            <person name="Robert V."/>
            <person name="Roehrig J."/>
            <person name="Ruller R."/>
            <person name="Salamov A."/>
            <person name="Salih N.S."/>
            <person name="Samson R.A."/>
            <person name="Sandor E."/>
            <person name="Sanguinetti M."/>
            <person name="Schuetze T."/>
            <person name="Sepcic K."/>
            <person name="Shelest E."/>
            <person name="Sherlock G."/>
            <person name="Sophianopoulou V."/>
            <person name="Squina F.M."/>
            <person name="Sun H."/>
            <person name="Susca A."/>
            <person name="Todd R.B."/>
            <person name="Tsang A."/>
            <person name="Unkles S.E."/>
            <person name="van de Wiele N."/>
            <person name="van Rossen-Uffink D."/>
            <person name="Oliveira J.V."/>
            <person name="Vesth T.C."/>
            <person name="Visser J."/>
            <person name="Yu J.-H."/>
            <person name="Zhou M."/>
            <person name="Andersen M.R."/>
            <person name="Archer D.B."/>
            <person name="Baker S.E."/>
            <person name="Benoit I."/>
            <person name="Brakhage A.A."/>
            <person name="Braus G.H."/>
            <person name="Fischer R."/>
            <person name="Frisvad J.C."/>
            <person name="Goldman G.H."/>
            <person name="Houbraken J."/>
            <person name="Oakley B."/>
            <person name="Pocsi I."/>
            <person name="Scazzocchio C."/>
            <person name="Seiboth B."/>
            <person name="vanKuyk P.A."/>
            <person name="Wortman J."/>
            <person name="Dyer P.S."/>
            <person name="Grigoriev I.V."/>
        </authorList>
    </citation>
    <scope>NUCLEOTIDE SEQUENCE [LARGE SCALE GENOMIC DNA]</scope>
    <source>
        <strain evidence="3">DTO 134E9</strain>
    </source>
</reference>